<gene>
    <name evidence="1" type="ORF">C1645_143496</name>
</gene>
<dbReference type="Proteomes" id="UP000265703">
    <property type="component" value="Unassembled WGS sequence"/>
</dbReference>
<protein>
    <submittedName>
        <fullName evidence="1">Uncharacterized protein</fullName>
    </submittedName>
</protein>
<accession>A0A397T3S4</accession>
<keyword evidence="2" id="KW-1185">Reference proteome</keyword>
<comment type="caution">
    <text evidence="1">The sequence shown here is derived from an EMBL/GenBank/DDBJ whole genome shotgun (WGS) entry which is preliminary data.</text>
</comment>
<reference evidence="1 2" key="1">
    <citation type="submission" date="2018-06" db="EMBL/GenBank/DDBJ databases">
        <title>Comparative genomics reveals the genomic features of Rhizophagus irregularis, R. cerebriforme, R. diaphanum and Gigaspora rosea, and their symbiotic lifestyle signature.</title>
        <authorList>
            <person name="Morin E."/>
            <person name="San Clemente H."/>
            <person name="Chen E.C.H."/>
            <person name="De La Providencia I."/>
            <person name="Hainaut M."/>
            <person name="Kuo A."/>
            <person name="Kohler A."/>
            <person name="Murat C."/>
            <person name="Tang N."/>
            <person name="Roy S."/>
            <person name="Loubradou J."/>
            <person name="Henrissat B."/>
            <person name="Grigoriev I.V."/>
            <person name="Corradi N."/>
            <person name="Roux C."/>
            <person name="Martin F.M."/>
        </authorList>
    </citation>
    <scope>NUCLEOTIDE SEQUENCE [LARGE SCALE GENOMIC DNA]</scope>
    <source>
        <strain evidence="1 2">DAOM 227022</strain>
    </source>
</reference>
<organism evidence="1 2">
    <name type="scientific">Glomus cerebriforme</name>
    <dbReference type="NCBI Taxonomy" id="658196"/>
    <lineage>
        <taxon>Eukaryota</taxon>
        <taxon>Fungi</taxon>
        <taxon>Fungi incertae sedis</taxon>
        <taxon>Mucoromycota</taxon>
        <taxon>Glomeromycotina</taxon>
        <taxon>Glomeromycetes</taxon>
        <taxon>Glomerales</taxon>
        <taxon>Glomeraceae</taxon>
        <taxon>Glomus</taxon>
    </lineage>
</organism>
<evidence type="ECO:0000313" key="1">
    <source>
        <dbReference type="EMBL" id="RIA90777.1"/>
    </source>
</evidence>
<sequence length="176" mass="20381">MDDDRRNRNSADPIRIECKKIEIKPTGAYLDTYTDVKLSVLFRYSTHDICLCLNELKDKVCIPYDQVTGFRIAEYKELEVSLIPNFKRRFFQNDIEIKGDPSNGLLEKATSLLFIPCPYVSLNNLVSVEAAIGRYRSEIYFANNPVSISNFQNNNANSNNEVRLKIFFIHNIKLIY</sequence>
<evidence type="ECO:0000313" key="2">
    <source>
        <dbReference type="Proteomes" id="UP000265703"/>
    </source>
</evidence>
<dbReference type="EMBL" id="QKYT01000171">
    <property type="protein sequence ID" value="RIA90777.1"/>
    <property type="molecule type" value="Genomic_DNA"/>
</dbReference>
<name>A0A397T3S4_9GLOM</name>
<proteinExistence type="predicted"/>
<dbReference type="OrthoDB" id="2373661at2759"/>
<dbReference type="AlphaFoldDB" id="A0A397T3S4"/>